<sequence length="83" mass="9708">MTMAWLGTNNYLCGEMTSQHLSLKDCRLNQTRWRICSIHRLIFNEDPTPQVRNYHTKWLFPSSVARAGFRTFHSTSSSEEVTD</sequence>
<dbReference type="AlphaFoldDB" id="A0A8K0NX13"/>
<name>A0A8K0NX13_LADFU</name>
<reference evidence="1" key="2">
    <citation type="submission" date="2017-10" db="EMBL/GenBank/DDBJ databases">
        <title>Ladona fulva Genome sequencing and assembly.</title>
        <authorList>
            <person name="Murali S."/>
            <person name="Richards S."/>
            <person name="Bandaranaike D."/>
            <person name="Bellair M."/>
            <person name="Blankenburg K."/>
            <person name="Chao H."/>
            <person name="Dinh H."/>
            <person name="Doddapaneni H."/>
            <person name="Dugan-Rocha S."/>
            <person name="Elkadiri S."/>
            <person name="Gnanaolivu R."/>
            <person name="Hernandez B."/>
            <person name="Skinner E."/>
            <person name="Javaid M."/>
            <person name="Lee S."/>
            <person name="Li M."/>
            <person name="Ming W."/>
            <person name="Munidasa M."/>
            <person name="Muniz J."/>
            <person name="Nguyen L."/>
            <person name="Hughes D."/>
            <person name="Osuji N."/>
            <person name="Pu L.-L."/>
            <person name="Puazo M."/>
            <person name="Qu C."/>
            <person name="Quiroz J."/>
            <person name="Raj R."/>
            <person name="Weissenberger G."/>
            <person name="Xin Y."/>
            <person name="Zou X."/>
            <person name="Han Y."/>
            <person name="Worley K."/>
            <person name="Muzny D."/>
            <person name="Gibbs R."/>
        </authorList>
    </citation>
    <scope>NUCLEOTIDE SEQUENCE</scope>
    <source>
        <strain evidence="1">Sampled in the wild</strain>
    </source>
</reference>
<keyword evidence="2" id="KW-1185">Reference proteome</keyword>
<comment type="caution">
    <text evidence="1">The sequence shown here is derived from an EMBL/GenBank/DDBJ whole genome shotgun (WGS) entry which is preliminary data.</text>
</comment>
<dbReference type="Proteomes" id="UP000792457">
    <property type="component" value="Unassembled WGS sequence"/>
</dbReference>
<gene>
    <name evidence="1" type="ORF">J437_LFUL002222</name>
</gene>
<accession>A0A8K0NX13</accession>
<evidence type="ECO:0000313" key="1">
    <source>
        <dbReference type="EMBL" id="KAG8224778.1"/>
    </source>
</evidence>
<reference evidence="1" key="1">
    <citation type="submission" date="2013-04" db="EMBL/GenBank/DDBJ databases">
        <authorList>
            <person name="Qu J."/>
            <person name="Murali S.C."/>
            <person name="Bandaranaike D."/>
            <person name="Bellair M."/>
            <person name="Blankenburg K."/>
            <person name="Chao H."/>
            <person name="Dinh H."/>
            <person name="Doddapaneni H."/>
            <person name="Downs B."/>
            <person name="Dugan-Rocha S."/>
            <person name="Elkadiri S."/>
            <person name="Gnanaolivu R.D."/>
            <person name="Hernandez B."/>
            <person name="Javaid M."/>
            <person name="Jayaseelan J.C."/>
            <person name="Lee S."/>
            <person name="Li M."/>
            <person name="Ming W."/>
            <person name="Munidasa M."/>
            <person name="Muniz J."/>
            <person name="Nguyen L."/>
            <person name="Ongeri F."/>
            <person name="Osuji N."/>
            <person name="Pu L.-L."/>
            <person name="Puazo M."/>
            <person name="Qu C."/>
            <person name="Quiroz J."/>
            <person name="Raj R."/>
            <person name="Weissenberger G."/>
            <person name="Xin Y."/>
            <person name="Zou X."/>
            <person name="Han Y."/>
            <person name="Richards S."/>
            <person name="Worley K."/>
            <person name="Muzny D."/>
            <person name="Gibbs R."/>
        </authorList>
    </citation>
    <scope>NUCLEOTIDE SEQUENCE</scope>
    <source>
        <strain evidence="1">Sampled in the wild</strain>
    </source>
</reference>
<dbReference type="EMBL" id="KZ308212">
    <property type="protein sequence ID" value="KAG8224778.1"/>
    <property type="molecule type" value="Genomic_DNA"/>
</dbReference>
<organism evidence="1 2">
    <name type="scientific">Ladona fulva</name>
    <name type="common">Scarce chaser dragonfly</name>
    <name type="synonym">Libellula fulva</name>
    <dbReference type="NCBI Taxonomy" id="123851"/>
    <lineage>
        <taxon>Eukaryota</taxon>
        <taxon>Metazoa</taxon>
        <taxon>Ecdysozoa</taxon>
        <taxon>Arthropoda</taxon>
        <taxon>Hexapoda</taxon>
        <taxon>Insecta</taxon>
        <taxon>Pterygota</taxon>
        <taxon>Palaeoptera</taxon>
        <taxon>Odonata</taxon>
        <taxon>Epiprocta</taxon>
        <taxon>Anisoptera</taxon>
        <taxon>Libelluloidea</taxon>
        <taxon>Libellulidae</taxon>
        <taxon>Ladona</taxon>
    </lineage>
</organism>
<proteinExistence type="predicted"/>
<protein>
    <submittedName>
        <fullName evidence="1">Uncharacterized protein</fullName>
    </submittedName>
</protein>
<evidence type="ECO:0000313" key="2">
    <source>
        <dbReference type="Proteomes" id="UP000792457"/>
    </source>
</evidence>